<reference evidence="2 3" key="1">
    <citation type="submission" date="2024-09" db="EMBL/GenBank/DDBJ databases">
        <authorList>
            <person name="Zhang Y."/>
        </authorList>
    </citation>
    <scope>NUCLEOTIDE SEQUENCE [LARGE SCALE GENOMIC DNA]</scope>
    <source>
        <strain evidence="2 3">SH314</strain>
    </source>
</reference>
<organism evidence="2 3">
    <name type="scientific">Shewanella seohaensis</name>
    <dbReference type="NCBI Taxonomy" id="755175"/>
    <lineage>
        <taxon>Bacteria</taxon>
        <taxon>Pseudomonadati</taxon>
        <taxon>Pseudomonadota</taxon>
        <taxon>Gammaproteobacteria</taxon>
        <taxon>Alteromonadales</taxon>
        <taxon>Shewanellaceae</taxon>
        <taxon>Shewanella</taxon>
    </lineage>
</organism>
<gene>
    <name evidence="2" type="ORF">ACE02L_13995</name>
</gene>
<accession>A0ABV4VXE0</accession>
<dbReference type="Gene3D" id="3.40.50.300">
    <property type="entry name" value="P-loop containing nucleotide triphosphate hydrolases"/>
    <property type="match status" value="1"/>
</dbReference>
<evidence type="ECO:0000259" key="1">
    <source>
        <dbReference type="Pfam" id="PF13175"/>
    </source>
</evidence>
<proteinExistence type="predicted"/>
<name>A0ABV4VXE0_9GAMM</name>
<evidence type="ECO:0000313" key="2">
    <source>
        <dbReference type="EMBL" id="MFB2653846.1"/>
    </source>
</evidence>
<keyword evidence="3" id="KW-1185">Reference proteome</keyword>
<dbReference type="EMBL" id="JBHFGJ010000006">
    <property type="protein sequence ID" value="MFB2653846.1"/>
    <property type="molecule type" value="Genomic_DNA"/>
</dbReference>
<dbReference type="PANTHER" id="PTHR43581">
    <property type="entry name" value="ATP/GTP PHOSPHATASE"/>
    <property type="match status" value="1"/>
</dbReference>
<protein>
    <submittedName>
        <fullName evidence="2">AAA family ATPase</fullName>
    </submittedName>
</protein>
<dbReference type="RefSeq" id="WP_374919559.1">
    <property type="nucleotide sequence ID" value="NZ_JBHFGJ010000006.1"/>
</dbReference>
<sequence length="410" mass="46570">MQITKIYAQNYKGFKNLELNLNKLNVLIGKNGSGKSTITRLITLIIESLKFTGEDVINFSPLGIDIAGRYSELSYNGNDAGTIMLGAQFNIENEIYTFKTTLIYSTELNKVIVSKFEWFNNDESQFKCDLNSYKNREPVYVIGDEERSVIFNGLLPNVENTEFPLHRVKGLYKLYFSVNELKRCLTYLGPFRNGLSRVYGVNLGSKSNVGPRGEFAPYILNQDRNNPTMELHKKIESWMSLHFDGKYIYCDGQEPYFSLKVKSDVYSSNIVDDGVGYSQLFPLIVSRFSKLLNDSYGVEIVEQPELHLHPAVCGSVGDLYLDSFSENNNTVVLETHSKELLLRLRRRVAEGGIKGLENDISIVYVYKSGDSCCVDYINILRSGHVNWWPRGVFEESFDEVLAITEANNAN</sequence>
<dbReference type="CDD" id="cd00267">
    <property type="entry name" value="ABC_ATPase"/>
    <property type="match status" value="1"/>
</dbReference>
<dbReference type="SUPFAM" id="SSF52540">
    <property type="entry name" value="P-loop containing nucleoside triphosphate hydrolases"/>
    <property type="match status" value="1"/>
</dbReference>
<dbReference type="PANTHER" id="PTHR43581:SF4">
    <property type="entry name" value="ATP_GTP PHOSPHATASE"/>
    <property type="match status" value="1"/>
</dbReference>
<dbReference type="InterPro" id="IPR027417">
    <property type="entry name" value="P-loop_NTPase"/>
</dbReference>
<evidence type="ECO:0000313" key="3">
    <source>
        <dbReference type="Proteomes" id="UP001576726"/>
    </source>
</evidence>
<comment type="caution">
    <text evidence="2">The sequence shown here is derived from an EMBL/GenBank/DDBJ whole genome shotgun (WGS) entry which is preliminary data.</text>
</comment>
<dbReference type="Pfam" id="PF13175">
    <property type="entry name" value="AAA_15"/>
    <property type="match status" value="1"/>
</dbReference>
<dbReference type="InterPro" id="IPR051396">
    <property type="entry name" value="Bact_Antivir_Def_Nuclease"/>
</dbReference>
<dbReference type="Proteomes" id="UP001576726">
    <property type="component" value="Unassembled WGS sequence"/>
</dbReference>
<dbReference type="InterPro" id="IPR041685">
    <property type="entry name" value="AAA_GajA/Old/RecF-like"/>
</dbReference>
<feature type="domain" description="Endonuclease GajA/Old nuclease/RecF-like AAA" evidence="1">
    <location>
        <begin position="1"/>
        <end position="115"/>
    </location>
</feature>